<protein>
    <recommendedName>
        <fullName evidence="5">Pentatricopeptide repeat-containing protein</fullName>
    </recommendedName>
</protein>
<proteinExistence type="predicted"/>
<dbReference type="EMBL" id="JACGCM010002866">
    <property type="protein sequence ID" value="KAF6134397.1"/>
    <property type="molecule type" value="Genomic_DNA"/>
</dbReference>
<name>A0A7J7KVN9_9MAGN</name>
<sequence length="330" mass="36888">MDSLKLPIPLDIYASLLRECTENGDVVRGAEVHSHISRSIRQPGVVVNNRLLIMYLSCGGLDAARKLFDNMSVKDSVSWASMIAGYVDEGEYVLCLKLFKQMLENGFGVTSLIVVCVLKACIHVNEFELGTQIHGLVLKTGCISSSSDMYMGSLFIDFYGKFKLLKQARLVFDHLGHRDTVIWTAMIALYIQKENFDEGLELFKKMVMDGVKKNNFTFSCMIKACARIGDDGRCGKQVHADAIKLGVESNFFVECSLVDMYGKCGLLKDARKAFEMICNKRNVVCWNAMLSGYIRYGSYQEAIKFLYLMKGAGIQPQESMLDEVRIACGG</sequence>
<keyword evidence="1" id="KW-0677">Repeat</keyword>
<evidence type="ECO:0000313" key="3">
    <source>
        <dbReference type="EMBL" id="KAF6134397.1"/>
    </source>
</evidence>
<reference evidence="3 4" key="1">
    <citation type="journal article" date="2020" name="IScience">
        <title>Genome Sequencing of the Endangered Kingdonia uniflora (Circaeasteraceae, Ranunculales) Reveals Potential Mechanisms of Evolutionary Specialization.</title>
        <authorList>
            <person name="Sun Y."/>
            <person name="Deng T."/>
            <person name="Zhang A."/>
            <person name="Moore M.J."/>
            <person name="Landis J.B."/>
            <person name="Lin N."/>
            <person name="Zhang H."/>
            <person name="Zhang X."/>
            <person name="Huang J."/>
            <person name="Zhang X."/>
            <person name="Sun H."/>
            <person name="Wang H."/>
        </authorList>
    </citation>
    <scope>NUCLEOTIDE SEQUENCE [LARGE SCALE GENOMIC DNA]</scope>
    <source>
        <strain evidence="3">TB1705</strain>
        <tissue evidence="3">Leaf</tissue>
    </source>
</reference>
<dbReference type="PANTHER" id="PTHR24015">
    <property type="entry name" value="OS07G0578800 PROTEIN-RELATED"/>
    <property type="match status" value="1"/>
</dbReference>
<comment type="caution">
    <text evidence="3">The sequence shown here is derived from an EMBL/GenBank/DDBJ whole genome shotgun (WGS) entry which is preliminary data.</text>
</comment>
<dbReference type="PANTHER" id="PTHR24015:SF1910">
    <property type="entry name" value="PPR REPEAT PROTEIN"/>
    <property type="match status" value="1"/>
</dbReference>
<evidence type="ECO:0000256" key="2">
    <source>
        <dbReference type="PROSITE-ProRule" id="PRU00708"/>
    </source>
</evidence>
<dbReference type="OrthoDB" id="1893323at2759"/>
<dbReference type="GO" id="GO:0003723">
    <property type="term" value="F:RNA binding"/>
    <property type="evidence" value="ECO:0007669"/>
    <property type="project" value="InterPro"/>
</dbReference>
<dbReference type="Pfam" id="PF01535">
    <property type="entry name" value="PPR"/>
    <property type="match status" value="3"/>
</dbReference>
<dbReference type="AlphaFoldDB" id="A0A7J7KVN9"/>
<dbReference type="InterPro" id="IPR011990">
    <property type="entry name" value="TPR-like_helical_dom_sf"/>
</dbReference>
<evidence type="ECO:0000256" key="1">
    <source>
        <dbReference type="ARBA" id="ARBA00022737"/>
    </source>
</evidence>
<feature type="repeat" description="PPR" evidence="2">
    <location>
        <begin position="179"/>
        <end position="213"/>
    </location>
</feature>
<dbReference type="PROSITE" id="PS51375">
    <property type="entry name" value="PPR"/>
    <property type="match status" value="3"/>
</dbReference>
<gene>
    <name evidence="3" type="ORF">GIB67_005789</name>
</gene>
<dbReference type="FunFam" id="1.25.40.10:FF:000285">
    <property type="entry name" value="Pentatricopeptide repeat-containing protein, chloroplastic"/>
    <property type="match status" value="1"/>
</dbReference>
<dbReference type="InterPro" id="IPR002885">
    <property type="entry name" value="PPR_rpt"/>
</dbReference>
<keyword evidence="4" id="KW-1185">Reference proteome</keyword>
<dbReference type="InterPro" id="IPR046960">
    <property type="entry name" value="PPR_At4g14850-like_plant"/>
</dbReference>
<dbReference type="Gene3D" id="1.25.40.10">
    <property type="entry name" value="Tetratricopeptide repeat domain"/>
    <property type="match status" value="3"/>
</dbReference>
<evidence type="ECO:0000313" key="4">
    <source>
        <dbReference type="Proteomes" id="UP000541444"/>
    </source>
</evidence>
<dbReference type="Proteomes" id="UP000541444">
    <property type="component" value="Unassembled WGS sequence"/>
</dbReference>
<dbReference type="NCBIfam" id="TIGR00756">
    <property type="entry name" value="PPR"/>
    <property type="match status" value="3"/>
</dbReference>
<dbReference type="GO" id="GO:0009451">
    <property type="term" value="P:RNA modification"/>
    <property type="evidence" value="ECO:0007669"/>
    <property type="project" value="InterPro"/>
</dbReference>
<feature type="repeat" description="PPR" evidence="2">
    <location>
        <begin position="282"/>
        <end position="316"/>
    </location>
</feature>
<dbReference type="Pfam" id="PF13041">
    <property type="entry name" value="PPR_2"/>
    <property type="match status" value="1"/>
</dbReference>
<accession>A0A7J7KVN9</accession>
<evidence type="ECO:0008006" key="5">
    <source>
        <dbReference type="Google" id="ProtNLM"/>
    </source>
</evidence>
<organism evidence="3 4">
    <name type="scientific">Kingdonia uniflora</name>
    <dbReference type="NCBI Taxonomy" id="39325"/>
    <lineage>
        <taxon>Eukaryota</taxon>
        <taxon>Viridiplantae</taxon>
        <taxon>Streptophyta</taxon>
        <taxon>Embryophyta</taxon>
        <taxon>Tracheophyta</taxon>
        <taxon>Spermatophyta</taxon>
        <taxon>Magnoliopsida</taxon>
        <taxon>Ranunculales</taxon>
        <taxon>Circaeasteraceae</taxon>
        <taxon>Kingdonia</taxon>
    </lineage>
</organism>
<feature type="repeat" description="PPR" evidence="2">
    <location>
        <begin position="75"/>
        <end position="109"/>
    </location>
</feature>